<accession>A0AAE0KYD2</accession>
<comment type="caution">
    <text evidence="2">The sequence shown here is derived from an EMBL/GenBank/DDBJ whole genome shotgun (WGS) entry which is preliminary data.</text>
</comment>
<dbReference type="Proteomes" id="UP001190700">
    <property type="component" value="Unassembled WGS sequence"/>
</dbReference>
<evidence type="ECO:0000313" key="3">
    <source>
        <dbReference type="Proteomes" id="UP001190700"/>
    </source>
</evidence>
<feature type="compositionally biased region" description="Acidic residues" evidence="1">
    <location>
        <begin position="235"/>
        <end position="244"/>
    </location>
</feature>
<protein>
    <submittedName>
        <fullName evidence="2">Uncharacterized protein</fullName>
    </submittedName>
</protein>
<reference evidence="2 3" key="1">
    <citation type="journal article" date="2015" name="Genome Biol. Evol.">
        <title>Comparative Genomics of a Bacterivorous Green Alga Reveals Evolutionary Causalities and Consequences of Phago-Mixotrophic Mode of Nutrition.</title>
        <authorList>
            <person name="Burns J.A."/>
            <person name="Paasch A."/>
            <person name="Narechania A."/>
            <person name="Kim E."/>
        </authorList>
    </citation>
    <scope>NUCLEOTIDE SEQUENCE [LARGE SCALE GENOMIC DNA]</scope>
    <source>
        <strain evidence="2 3">PLY_AMNH</strain>
    </source>
</reference>
<feature type="non-terminal residue" evidence="2">
    <location>
        <position position="1"/>
    </location>
</feature>
<evidence type="ECO:0000256" key="1">
    <source>
        <dbReference type="SAM" id="MobiDB-lite"/>
    </source>
</evidence>
<feature type="region of interest" description="Disordered" evidence="1">
    <location>
        <begin position="151"/>
        <end position="244"/>
    </location>
</feature>
<feature type="compositionally biased region" description="Low complexity" evidence="1">
    <location>
        <begin position="195"/>
        <end position="210"/>
    </location>
</feature>
<organism evidence="2 3">
    <name type="scientific">Cymbomonas tetramitiformis</name>
    <dbReference type="NCBI Taxonomy" id="36881"/>
    <lineage>
        <taxon>Eukaryota</taxon>
        <taxon>Viridiplantae</taxon>
        <taxon>Chlorophyta</taxon>
        <taxon>Pyramimonadophyceae</taxon>
        <taxon>Pyramimonadales</taxon>
        <taxon>Pyramimonadaceae</taxon>
        <taxon>Cymbomonas</taxon>
    </lineage>
</organism>
<dbReference type="EMBL" id="LGRX02014216">
    <property type="protein sequence ID" value="KAK3264995.1"/>
    <property type="molecule type" value="Genomic_DNA"/>
</dbReference>
<gene>
    <name evidence="2" type="ORF">CYMTET_26295</name>
</gene>
<dbReference type="AlphaFoldDB" id="A0AAE0KYD2"/>
<name>A0AAE0KYD2_9CHLO</name>
<proteinExistence type="predicted"/>
<sequence>ELLEKQIEQQKAMILKMKSSKVHCPLPVPRDLIGRKYLGLYCAPDSEGSGGITIGGAPLTSPAKASSSTLSPAAATFVMPPAQCTTDPSEVVSPSAQLPASPWQGVQVVQEPHVLPGADIGVTEMDVAARAAAKEAEATALRQRYMQLLAKQGGKRSAPATPGSATPGSSKKARFKLDNRPGVNPAVPSSREEPVVQVEAEQEQANAGEMMQEENDLAPNTSLPEDGANAPQCEVDTDEMNIAI</sequence>
<evidence type="ECO:0000313" key="2">
    <source>
        <dbReference type="EMBL" id="KAK3264995.1"/>
    </source>
</evidence>
<keyword evidence="3" id="KW-1185">Reference proteome</keyword>